<protein>
    <recommendedName>
        <fullName evidence="4">Type I restriction modification DNA specificity domain-containing protein</fullName>
    </recommendedName>
</protein>
<dbReference type="InterPro" id="IPR044946">
    <property type="entry name" value="Restrct_endonuc_typeI_TRD_sf"/>
</dbReference>
<organism evidence="5 6">
    <name type="scientific">Pseudoalteromonas tetraodonis</name>
    <dbReference type="NCBI Taxonomy" id="43659"/>
    <lineage>
        <taxon>Bacteria</taxon>
        <taxon>Pseudomonadati</taxon>
        <taxon>Pseudomonadota</taxon>
        <taxon>Gammaproteobacteria</taxon>
        <taxon>Alteromonadales</taxon>
        <taxon>Pseudoalteromonadaceae</taxon>
        <taxon>Pseudoalteromonas</taxon>
    </lineage>
</organism>
<sequence>MTEEKSIIKVRTGWTFSKAIESSDKGEYQVIQLRDVQDLTLAGLDWANITRTNIDSSRTIKTLQENEILLVAKGHTKTALLLKNLPDNVVANQHFLIITVNDSSKLSPEYLEVFLNSASVQNWFTVNSSGSYQSTLTKKRLLELKLPTELPIEHQQMLVDLDISIKKEKHLQQLLIKQREQELEKFSEAIWSSLK</sequence>
<feature type="domain" description="Type I restriction modification DNA specificity" evidence="4">
    <location>
        <begin position="5"/>
        <end position="156"/>
    </location>
</feature>
<keyword evidence="3" id="KW-0238">DNA-binding</keyword>
<proteinExistence type="inferred from homology"/>
<comment type="similarity">
    <text evidence="1">Belongs to the type-I restriction system S methylase family.</text>
</comment>
<evidence type="ECO:0000259" key="4">
    <source>
        <dbReference type="Pfam" id="PF01420"/>
    </source>
</evidence>
<accession>A0ABD4EKH6</accession>
<comment type="caution">
    <text evidence="5">The sequence shown here is derived from an EMBL/GenBank/DDBJ whole genome shotgun (WGS) entry which is preliminary data.</text>
</comment>
<evidence type="ECO:0000313" key="5">
    <source>
        <dbReference type="EMBL" id="KYL32370.1"/>
    </source>
</evidence>
<dbReference type="GO" id="GO:0009307">
    <property type="term" value="P:DNA restriction-modification system"/>
    <property type="evidence" value="ECO:0007669"/>
    <property type="project" value="UniProtKB-KW"/>
</dbReference>
<evidence type="ECO:0000256" key="2">
    <source>
        <dbReference type="ARBA" id="ARBA00022747"/>
    </source>
</evidence>
<reference evidence="5 6" key="1">
    <citation type="submission" date="2016-03" db="EMBL/GenBank/DDBJ databases">
        <authorList>
            <person name="Zhang H."/>
            <person name="Liu R."/>
            <person name="Wang M."/>
            <person name="Wang H."/>
            <person name="Wang L."/>
            <person name="Song L."/>
        </authorList>
    </citation>
    <scope>NUCLEOTIDE SEQUENCE [LARGE SCALE GENOMIC DNA]</scope>
    <source>
        <strain evidence="5 6">DSM 16099</strain>
    </source>
</reference>
<name>A0ABD4EKH6_9GAMM</name>
<dbReference type="InterPro" id="IPR000055">
    <property type="entry name" value="Restrct_endonuc_typeI_TRD"/>
</dbReference>
<dbReference type="Proteomes" id="UP000075763">
    <property type="component" value="Unassembled WGS sequence"/>
</dbReference>
<dbReference type="Pfam" id="PF01420">
    <property type="entry name" value="Methylase_S"/>
    <property type="match status" value="1"/>
</dbReference>
<dbReference type="GO" id="GO:0003677">
    <property type="term" value="F:DNA binding"/>
    <property type="evidence" value="ECO:0007669"/>
    <property type="project" value="UniProtKB-KW"/>
</dbReference>
<dbReference type="Gene3D" id="3.90.220.20">
    <property type="entry name" value="DNA methylase specificity domains"/>
    <property type="match status" value="1"/>
</dbReference>
<dbReference type="EMBL" id="LVCN01000047">
    <property type="protein sequence ID" value="KYL32370.1"/>
    <property type="molecule type" value="Genomic_DNA"/>
</dbReference>
<evidence type="ECO:0000256" key="3">
    <source>
        <dbReference type="ARBA" id="ARBA00023125"/>
    </source>
</evidence>
<evidence type="ECO:0000313" key="6">
    <source>
        <dbReference type="Proteomes" id="UP000075763"/>
    </source>
</evidence>
<gene>
    <name evidence="5" type="ORF">A2I96_17865</name>
</gene>
<evidence type="ECO:0000256" key="1">
    <source>
        <dbReference type="ARBA" id="ARBA00010923"/>
    </source>
</evidence>
<dbReference type="AlphaFoldDB" id="A0ABD4EKH6"/>
<keyword evidence="2" id="KW-0680">Restriction system</keyword>
<dbReference type="SUPFAM" id="SSF116734">
    <property type="entry name" value="DNA methylase specificity domain"/>
    <property type="match status" value="1"/>
</dbReference>